<name>Q3LVX0_BIGNA</name>
<geneLocation type="nucleomorph" evidence="1"/>
<dbReference type="EMBL" id="DQ158858">
    <property type="protein sequence ID" value="ABA27395.1"/>
    <property type="molecule type" value="Genomic_DNA"/>
</dbReference>
<reference evidence="1 2" key="1">
    <citation type="journal article" date="2006" name="Proc. Natl. Acad. Sci. U.S.A.">
        <title>Complete nucleotide sequence of the chlorarachniophyte nucleomorph: nature's smallest nucleus.</title>
        <authorList>
            <person name="Gilson P.R."/>
            <person name="Su V."/>
            <person name="Slamovits C.H."/>
            <person name="Reith M.E."/>
            <person name="Keeling P.J."/>
            <person name="McFadden G.I."/>
        </authorList>
    </citation>
    <scope>NUCLEOTIDE SEQUENCE [LARGE SCALE GENOMIC DNA]</scope>
    <source>
        <strain evidence="2">CCMP621</strain>
    </source>
</reference>
<dbReference type="GeneID" id="5788276"/>
<evidence type="ECO:0000313" key="2">
    <source>
        <dbReference type="Proteomes" id="UP000243425"/>
    </source>
</evidence>
<dbReference type="Proteomes" id="UP000243425">
    <property type="component" value="Nucleomorph 3"/>
</dbReference>
<evidence type="ECO:0000313" key="1">
    <source>
        <dbReference type="EMBL" id="ABA27395.1"/>
    </source>
</evidence>
<proteinExistence type="predicted"/>
<organism evidence="1 2">
    <name type="scientific">Bigelowiella natans</name>
    <name type="common">Pedinomonas minutissima</name>
    <name type="synonym">Chlorarachnion sp. (strain CCMP621)</name>
    <dbReference type="NCBI Taxonomy" id="227086"/>
    <lineage>
        <taxon>Eukaryota</taxon>
        <taxon>Sar</taxon>
        <taxon>Rhizaria</taxon>
        <taxon>Cercozoa</taxon>
        <taxon>Chlorarachniophyceae</taxon>
        <taxon>Bigelowiella</taxon>
    </lineage>
</organism>
<protein>
    <submittedName>
        <fullName evidence="1">Uncharacterized protein</fullName>
    </submittedName>
</protein>
<dbReference type="RefSeq" id="XP_001713007.1">
    <property type="nucleotide sequence ID" value="XM_001712955.1"/>
</dbReference>
<accession>Q3LVX0</accession>
<sequence length="85" mass="10389">MLENYQKLKIKKLKNQKRKIKKYILSKIQRTKFNNIKYVISPFLNKLVHSRKKNVSQCLLINDRIKVNRMLAWKVITFLFRKLIV</sequence>
<keyword evidence="1" id="KW-0542">Nucleomorph</keyword>
<dbReference type="AlphaFoldDB" id="Q3LVX0"/>